<dbReference type="InParanoid" id="G4TKX0"/>
<dbReference type="eggNOG" id="ENOG502S7FA">
    <property type="taxonomic scope" value="Eukaryota"/>
</dbReference>
<accession>G4TKX0</accession>
<name>G4TKX0_SERID</name>
<evidence type="ECO:0000313" key="2">
    <source>
        <dbReference type="EMBL" id="CCA71963.1"/>
    </source>
</evidence>
<dbReference type="OrthoDB" id="16851at2759"/>
<dbReference type="AlphaFoldDB" id="G4TKX0"/>
<feature type="compositionally biased region" description="Basic and acidic residues" evidence="1">
    <location>
        <begin position="26"/>
        <end position="37"/>
    </location>
</feature>
<feature type="region of interest" description="Disordered" evidence="1">
    <location>
        <begin position="26"/>
        <end position="55"/>
    </location>
</feature>
<evidence type="ECO:0000313" key="3">
    <source>
        <dbReference type="Proteomes" id="UP000007148"/>
    </source>
</evidence>
<gene>
    <name evidence="2" type="ORF">PIIN_05898</name>
</gene>
<dbReference type="OMA" id="EDPFTHA"/>
<proteinExistence type="predicted"/>
<organism evidence="2 3">
    <name type="scientific">Serendipita indica (strain DSM 11827)</name>
    <name type="common">Root endophyte fungus</name>
    <name type="synonym">Piriformospora indica</name>
    <dbReference type="NCBI Taxonomy" id="1109443"/>
    <lineage>
        <taxon>Eukaryota</taxon>
        <taxon>Fungi</taxon>
        <taxon>Dikarya</taxon>
        <taxon>Basidiomycota</taxon>
        <taxon>Agaricomycotina</taxon>
        <taxon>Agaricomycetes</taxon>
        <taxon>Sebacinales</taxon>
        <taxon>Serendipitaceae</taxon>
        <taxon>Serendipita</taxon>
    </lineage>
</organism>
<protein>
    <submittedName>
        <fullName evidence="2">Uncharacterized protein</fullName>
    </submittedName>
</protein>
<keyword evidence="3" id="KW-1185">Reference proteome</keyword>
<dbReference type="Proteomes" id="UP000007148">
    <property type="component" value="Unassembled WGS sequence"/>
</dbReference>
<dbReference type="HOGENOM" id="CLU_046231_1_0_1"/>
<dbReference type="STRING" id="1109443.G4TKX0"/>
<reference evidence="2 3" key="1">
    <citation type="journal article" date="2011" name="PLoS Pathog.">
        <title>Endophytic Life Strategies Decoded by Genome and Transcriptome Analyses of the Mutualistic Root Symbiont Piriformospora indica.</title>
        <authorList>
            <person name="Zuccaro A."/>
            <person name="Lahrmann U."/>
            <person name="Guldener U."/>
            <person name="Langen G."/>
            <person name="Pfiffi S."/>
            <person name="Biedenkopf D."/>
            <person name="Wong P."/>
            <person name="Samans B."/>
            <person name="Grimm C."/>
            <person name="Basiewicz M."/>
            <person name="Murat C."/>
            <person name="Martin F."/>
            <person name="Kogel K.H."/>
        </authorList>
    </citation>
    <scope>NUCLEOTIDE SEQUENCE [LARGE SCALE GENOMIC DNA]</scope>
    <source>
        <strain evidence="2 3">DSM 11827</strain>
    </source>
</reference>
<dbReference type="EMBL" id="CAFZ01000142">
    <property type="protein sequence ID" value="CCA71963.1"/>
    <property type="molecule type" value="Genomic_DNA"/>
</dbReference>
<evidence type="ECO:0000256" key="1">
    <source>
        <dbReference type="SAM" id="MobiDB-lite"/>
    </source>
</evidence>
<sequence length="430" mass="47103">MSKRPGSPLESSGPSKIYHFFKSKSVHDARAVPKDSSVDAETVEDANTDSGGTSMQVLGSKELEDLLCFDSVSSEAEVDARFARIAQLLFSDYRIRIQKASSSREETRDYVDLQLLEMEFYLISPNVHEDPFCHGSPEQARSGCWYFHRAPRTHLGAPTDRPSVGGGYRSGSRKGMDLTIGSIATFDPLHKTDLASPSSFGTKARGGILFRSARVVKTGAIISGPSLLVDFILRTYGLEEVQDLVGGKWSEDISAFPPEPADEDVTRTCTMTVVRVPQSSALGRPPIYRTPRIGLDLSHASSLATASNLRVKFVQRRYRFIVEPHLLKVNGRPQMFIGLLQQTLDRKHSGAKLSSLSEGEKQKVLQEVERIGSFTTKLARTYLGHFEHGVTDGGDSVGAYCGQKGKGVCQSPERLLRMFGAIQELGSGDA</sequence>
<comment type="caution">
    <text evidence="2">The sequence shown here is derived from an EMBL/GenBank/DDBJ whole genome shotgun (WGS) entry which is preliminary data.</text>
</comment>